<dbReference type="PRINTS" id="PR00862">
    <property type="entry name" value="PROLIGOPTASE"/>
</dbReference>
<dbReference type="SUPFAM" id="SSF53474">
    <property type="entry name" value="alpha/beta-Hydrolases"/>
    <property type="match status" value="1"/>
</dbReference>
<sequence>MYRAIGCLALTLCLASPTAAADAPPAKRYTIEQLMGGDSFGGASLSPDNRKLLTTSNRTGIANLYVVPVDGGPIKQLTDSTKETVSSIGYFPHDERILYSSDQGGNELAHIYVREVDGQVRDVTPGTRHVARFVEWAKDGKSFFVQTNERDPRYFDLYEIAADGYARTLLFQNDKAYQIRAVSADRRYVAMSRIHDNANKRTYVYDRTAKALSEVTAGTTPVSSEPQTFATTGATLYYTTDNGGEFAGLARIDLATGTRATVFAPKWDVASASLSDDGKTLVVSVNEDARSRPYLFDATTLKPIAFADPAPGATVGVQLANNAPFAIVSTANGAIPGDVSILDLKTGRKRLLLSAQPPGVAPGDLVAGKVVRFKSYDGVSVPGILYVPRGAKPGDRRPAVVHVHGGPGDESRIGYRPLVQYLVNGGYVVFEINNRGSGGSGRSFYHMDDHRHGDADLDDVVAAKKMLAETGFVDPARVAIQGQSYGGYMTLAGLTFRPDAFAAGVDLYGVANWPRLLKNTPAWWEDLRQLLFTEVGDPDKDDAYLRKISPVFHAERIKRPLLVLQGANDPRVLPVESQDIVAKAKANGVPVDYVEFADEGHGFRKKANQIVAYRTIRDFLDKYVRGGTAPRAEGNAVAGDLPLGP</sequence>
<gene>
    <name evidence="12" type="ORF">H3Z74_17580</name>
</gene>
<dbReference type="Gene3D" id="3.40.50.1820">
    <property type="entry name" value="alpha/beta hydrolase"/>
    <property type="match status" value="1"/>
</dbReference>
<feature type="signal peptide" evidence="9">
    <location>
        <begin position="1"/>
        <end position="21"/>
    </location>
</feature>
<evidence type="ECO:0000256" key="9">
    <source>
        <dbReference type="SAM" id="SignalP"/>
    </source>
</evidence>
<dbReference type="PANTHER" id="PTHR42776">
    <property type="entry name" value="SERINE PEPTIDASE S9 FAMILY MEMBER"/>
    <property type="match status" value="1"/>
</dbReference>
<feature type="chain" id="PRO_5029004648" description="Acyl-peptide hydrolase" evidence="9">
    <location>
        <begin position="22"/>
        <end position="645"/>
    </location>
</feature>
<keyword evidence="4" id="KW-0720">Serine protease</keyword>
<evidence type="ECO:0000256" key="6">
    <source>
        <dbReference type="ARBA" id="ARBA00032284"/>
    </source>
</evidence>
<dbReference type="KEGG" id="spap:H3Z74_17580"/>
<keyword evidence="9" id="KW-0732">Signal</keyword>
<dbReference type="PROSITE" id="PS00708">
    <property type="entry name" value="PRO_ENDOPEP_SER"/>
    <property type="match status" value="1"/>
</dbReference>
<evidence type="ECO:0000256" key="2">
    <source>
        <dbReference type="ARBA" id="ARBA00022670"/>
    </source>
</evidence>
<evidence type="ECO:0000259" key="11">
    <source>
        <dbReference type="Pfam" id="PF02897"/>
    </source>
</evidence>
<comment type="similarity">
    <text evidence="1">Belongs to the peptidase S9A family.</text>
</comment>
<dbReference type="EMBL" id="CP061038">
    <property type="protein sequence ID" value="QNQ08542.1"/>
    <property type="molecule type" value="Genomic_DNA"/>
</dbReference>
<reference evidence="12 13" key="1">
    <citation type="submission" date="2020-09" db="EMBL/GenBank/DDBJ databases">
        <title>Sphingomonas sp., a new species isolated from pork steak.</title>
        <authorList>
            <person name="Heidler von Heilborn D."/>
        </authorList>
    </citation>
    <scope>NUCLEOTIDE SEQUENCE [LARGE SCALE GENOMIC DNA]</scope>
    <source>
        <strain evidence="13">S8-3T</strain>
    </source>
</reference>
<evidence type="ECO:0000259" key="10">
    <source>
        <dbReference type="Pfam" id="PF00326"/>
    </source>
</evidence>
<dbReference type="Pfam" id="PF00326">
    <property type="entry name" value="Peptidase_S9"/>
    <property type="match status" value="1"/>
</dbReference>
<dbReference type="InterPro" id="IPR002471">
    <property type="entry name" value="Pept_S9_AS"/>
</dbReference>
<dbReference type="InterPro" id="IPR015943">
    <property type="entry name" value="WD40/YVTN_repeat-like_dom_sf"/>
</dbReference>
<evidence type="ECO:0000256" key="7">
    <source>
        <dbReference type="ARBA" id="ARBA00032596"/>
    </source>
</evidence>
<dbReference type="Gene3D" id="2.120.10.30">
    <property type="entry name" value="TolB, C-terminal domain"/>
    <property type="match status" value="1"/>
</dbReference>
<dbReference type="GO" id="GO:0004252">
    <property type="term" value="F:serine-type endopeptidase activity"/>
    <property type="evidence" value="ECO:0007669"/>
    <property type="project" value="InterPro"/>
</dbReference>
<dbReference type="InterPro" id="IPR029058">
    <property type="entry name" value="AB_hydrolase_fold"/>
</dbReference>
<proteinExistence type="inferred from homology"/>
<organism evidence="12 13">
    <name type="scientific">Sphingomonas alpina</name>
    <dbReference type="NCBI Taxonomy" id="653931"/>
    <lineage>
        <taxon>Bacteria</taxon>
        <taxon>Pseudomonadati</taxon>
        <taxon>Pseudomonadota</taxon>
        <taxon>Alphaproteobacteria</taxon>
        <taxon>Sphingomonadales</taxon>
        <taxon>Sphingomonadaceae</taxon>
        <taxon>Sphingomonas</taxon>
    </lineage>
</organism>
<keyword evidence="3" id="KW-0378">Hydrolase</keyword>
<dbReference type="InterPro" id="IPR011042">
    <property type="entry name" value="6-blade_b-propeller_TolB-like"/>
</dbReference>
<keyword evidence="5" id="KW-0007">Acetylation</keyword>
<dbReference type="Pfam" id="PF02897">
    <property type="entry name" value="Peptidase_S9_N"/>
    <property type="match status" value="1"/>
</dbReference>
<evidence type="ECO:0000256" key="5">
    <source>
        <dbReference type="ARBA" id="ARBA00022990"/>
    </source>
</evidence>
<dbReference type="PANTHER" id="PTHR42776:SF27">
    <property type="entry name" value="DIPEPTIDYL PEPTIDASE FAMILY MEMBER 6"/>
    <property type="match status" value="1"/>
</dbReference>
<evidence type="ECO:0000313" key="12">
    <source>
        <dbReference type="EMBL" id="QNQ08542.1"/>
    </source>
</evidence>
<evidence type="ECO:0000256" key="8">
    <source>
        <dbReference type="ARBA" id="ARBA00045885"/>
    </source>
</evidence>
<evidence type="ECO:0000256" key="3">
    <source>
        <dbReference type="ARBA" id="ARBA00022801"/>
    </source>
</evidence>
<keyword evidence="13" id="KW-1185">Reference proteome</keyword>
<protein>
    <recommendedName>
        <fullName evidence="7">Acyl-peptide hydrolase</fullName>
    </recommendedName>
    <alternativeName>
        <fullName evidence="6">Acylaminoacyl-peptidase</fullName>
    </alternativeName>
</protein>
<feature type="domain" description="Peptidase S9 prolyl oligopeptidase catalytic" evidence="10">
    <location>
        <begin position="419"/>
        <end position="625"/>
    </location>
</feature>
<dbReference type="InterPro" id="IPR002470">
    <property type="entry name" value="Peptidase_S9A"/>
</dbReference>
<feature type="domain" description="Peptidase S9A N-terminal" evidence="11">
    <location>
        <begin position="92"/>
        <end position="352"/>
    </location>
</feature>
<dbReference type="Proteomes" id="UP000516148">
    <property type="component" value="Chromosome"/>
</dbReference>
<dbReference type="AlphaFoldDB" id="A0A7H0LFT9"/>
<evidence type="ECO:0000256" key="1">
    <source>
        <dbReference type="ARBA" id="ARBA00005228"/>
    </source>
</evidence>
<dbReference type="RefSeq" id="WP_187760870.1">
    <property type="nucleotide sequence ID" value="NZ_CP061038.1"/>
</dbReference>
<name>A0A7H0LFT9_9SPHN</name>
<dbReference type="Gene3D" id="2.130.10.10">
    <property type="entry name" value="YVTN repeat-like/Quinoprotein amine dehydrogenase"/>
    <property type="match status" value="1"/>
</dbReference>
<dbReference type="InterPro" id="IPR001375">
    <property type="entry name" value="Peptidase_S9_cat"/>
</dbReference>
<dbReference type="InterPro" id="IPR023302">
    <property type="entry name" value="Pept_S9A_N"/>
</dbReference>
<keyword evidence="2" id="KW-0645">Protease</keyword>
<dbReference type="SUPFAM" id="SSF82171">
    <property type="entry name" value="DPP6 N-terminal domain-like"/>
    <property type="match status" value="1"/>
</dbReference>
<dbReference type="GO" id="GO:0006508">
    <property type="term" value="P:proteolysis"/>
    <property type="evidence" value="ECO:0007669"/>
    <property type="project" value="UniProtKB-KW"/>
</dbReference>
<evidence type="ECO:0000256" key="4">
    <source>
        <dbReference type="ARBA" id="ARBA00022825"/>
    </source>
</evidence>
<comment type="function">
    <text evidence="8">This enzyme catalyzes the hydrolysis of the N-terminal peptide bond of an N-acetylated peptide to generate an N-acetylated amino acid and a peptide with a free N-terminus. It preferentially cleaves off Ac-Ala, Ac-Met and Ac-Ser. Also, involved in the degradation of oxidized and glycated proteins.</text>
</comment>
<evidence type="ECO:0000313" key="13">
    <source>
        <dbReference type="Proteomes" id="UP000516148"/>
    </source>
</evidence>
<accession>A0A7H0LFT9</accession>